<name>A0ABR6EXF3_9SPHI</name>
<proteinExistence type="predicted"/>
<dbReference type="RefSeq" id="WP_182957477.1">
    <property type="nucleotide sequence ID" value="NZ_WNXC01000003.1"/>
</dbReference>
<comment type="caution">
    <text evidence="1">The sequence shown here is derived from an EMBL/GenBank/DDBJ whole genome shotgun (WGS) entry which is preliminary data.</text>
</comment>
<dbReference type="Proteomes" id="UP000636110">
    <property type="component" value="Unassembled WGS sequence"/>
</dbReference>
<keyword evidence="2" id="KW-1185">Reference proteome</keyword>
<reference evidence="1 2" key="1">
    <citation type="submission" date="2019-11" db="EMBL/GenBank/DDBJ databases">
        <title>Description of Pedobacter sp. LMG 31462T.</title>
        <authorList>
            <person name="Carlier A."/>
            <person name="Qi S."/>
            <person name="Vandamme P."/>
        </authorList>
    </citation>
    <scope>NUCLEOTIDE SEQUENCE [LARGE SCALE GENOMIC DNA]</scope>
    <source>
        <strain evidence="1 2">LMG 31462</strain>
    </source>
</reference>
<evidence type="ECO:0000313" key="1">
    <source>
        <dbReference type="EMBL" id="MBB2149656.1"/>
    </source>
</evidence>
<gene>
    <name evidence="1" type="ORF">GM920_12155</name>
</gene>
<dbReference type="EMBL" id="WNXC01000003">
    <property type="protein sequence ID" value="MBB2149656.1"/>
    <property type="molecule type" value="Genomic_DNA"/>
</dbReference>
<organism evidence="1 2">
    <name type="scientific">Pedobacter gandavensis</name>
    <dbReference type="NCBI Taxonomy" id="2679963"/>
    <lineage>
        <taxon>Bacteria</taxon>
        <taxon>Pseudomonadati</taxon>
        <taxon>Bacteroidota</taxon>
        <taxon>Sphingobacteriia</taxon>
        <taxon>Sphingobacteriales</taxon>
        <taxon>Sphingobacteriaceae</taxon>
        <taxon>Pedobacter</taxon>
    </lineage>
</organism>
<protein>
    <submittedName>
        <fullName evidence="1">Uncharacterized protein</fullName>
    </submittedName>
</protein>
<sequence>MGSELTTNGAALRLFFTEDIYLIKGEEGYSTEEALGSVVQEDSAGFIGAEEESLSLAAEENTQIPQVTNPATVTASPVVPAIPTIPQPISIPVLAAAAEKPAALSFTFLGKNKKKILILVNDATHEVSDEAGRELLRKIVKSINLTASDFALLNYANYPKASFTELQQYFSSGLIFAFGVSAADLKLATQPENKIVMEGDVRLIFSAELRKLEQDPAGKKALWGSLKQLGL</sequence>
<accession>A0ABR6EXF3</accession>
<evidence type="ECO:0000313" key="2">
    <source>
        <dbReference type="Proteomes" id="UP000636110"/>
    </source>
</evidence>